<protein>
    <recommendedName>
        <fullName evidence="1">Thiopeptide-type bacteriocin biosynthesis domain-containing protein</fullName>
    </recommendedName>
</protein>
<proteinExistence type="predicted"/>
<dbReference type="Proteomes" id="UP000036261">
    <property type="component" value="Unassembled WGS sequence"/>
</dbReference>
<gene>
    <name evidence="2" type="ORF">ACM46_11075</name>
</gene>
<comment type="caution">
    <text evidence="2">The sequence shown here is derived from an EMBL/GenBank/DDBJ whole genome shotgun (WGS) entry which is preliminary data.</text>
</comment>
<evidence type="ECO:0000313" key="2">
    <source>
        <dbReference type="EMBL" id="KMQ64769.1"/>
    </source>
</evidence>
<dbReference type="PATRIC" id="fig|558151.6.peg.2341"/>
<evidence type="ECO:0000313" key="3">
    <source>
        <dbReference type="Proteomes" id="UP000036261"/>
    </source>
</evidence>
<dbReference type="InterPro" id="IPR023809">
    <property type="entry name" value="Thiopep_bacteriocin_synth_dom"/>
</dbReference>
<feature type="domain" description="Thiopeptide-type bacteriocin biosynthesis" evidence="1">
    <location>
        <begin position="6"/>
        <end position="274"/>
    </location>
</feature>
<dbReference type="OrthoDB" id="1273722at2"/>
<dbReference type="STRING" id="558151.ACM46_11075"/>
<dbReference type="RefSeq" id="WP_048506703.1">
    <property type="nucleotide sequence ID" value="NZ_LFND01000003.1"/>
</dbReference>
<dbReference type="EMBL" id="LFND01000003">
    <property type="protein sequence ID" value="KMQ64769.1"/>
    <property type="molecule type" value="Genomic_DNA"/>
</dbReference>
<organism evidence="2 3">
    <name type="scientific">Chryseobacterium angstadtii</name>
    <dbReference type="NCBI Taxonomy" id="558151"/>
    <lineage>
        <taxon>Bacteria</taxon>
        <taxon>Pseudomonadati</taxon>
        <taxon>Bacteroidota</taxon>
        <taxon>Flavobacteriia</taxon>
        <taxon>Flavobacteriales</taxon>
        <taxon>Weeksellaceae</taxon>
        <taxon>Chryseobacterium group</taxon>
        <taxon>Chryseobacterium</taxon>
    </lineage>
</organism>
<reference evidence="2 3" key="1">
    <citation type="journal article" date="2013" name="Int. J. Syst. Evol. Microbiol.">
        <title>Chryseobacterium angstadtii sp. nov., isolated from a newt tank.</title>
        <authorList>
            <person name="Kirk K.E."/>
            <person name="Hoffman J.A."/>
            <person name="Smith K.A."/>
            <person name="Strahan B.L."/>
            <person name="Failor K.C."/>
            <person name="Krebs J.E."/>
            <person name="Gale A.N."/>
            <person name="Do T.D."/>
            <person name="Sontag T.C."/>
            <person name="Batties A.M."/>
            <person name="Mistiszyn K."/>
            <person name="Newman J.D."/>
        </authorList>
    </citation>
    <scope>NUCLEOTIDE SEQUENCE [LARGE SCALE GENOMIC DNA]</scope>
    <source>
        <strain evidence="2 3">KM</strain>
    </source>
</reference>
<sequence length="288" mass="34161">MMQKLWNTYYLYYKGDADHLLKEVVHTSLQNIQEQLGKEVRFFFIRYFENGYHVRLRLLLSADEVPLFFSVLKDQLSNYERVHETQVVLKEAQYIPETDRYGNADTIAYAESQFYGSSQFILNNLVQNYLITTQERYLLALKTQMAFFKGMKLSQHDSLQLCHEFVESWLPVPYSENPDEVEQNRKSLLSAFQQQFDTYKAALYESLEEFRGSLDTTEDPFLQEFLEVNNKVYENYARSQLSKNQINEALLSFIHMNNNRLGIINAEESYLLFLIMQTIPLIKNYDER</sequence>
<keyword evidence="3" id="KW-1185">Reference proteome</keyword>
<name>A0A0J7IFG7_9FLAO</name>
<dbReference type="NCBIfam" id="TIGR03891">
    <property type="entry name" value="thiopep_ocin"/>
    <property type="match status" value="1"/>
</dbReference>
<dbReference type="AlphaFoldDB" id="A0A0J7IFG7"/>
<dbReference type="Pfam" id="PF14028">
    <property type="entry name" value="Lant_dehydr_C"/>
    <property type="match status" value="1"/>
</dbReference>
<accession>A0A0J7IFG7</accession>
<evidence type="ECO:0000259" key="1">
    <source>
        <dbReference type="Pfam" id="PF14028"/>
    </source>
</evidence>